<organism evidence="2 3">
    <name type="scientific">Nonlabens ulvanivorans</name>
    <name type="common">Persicivirga ulvanivorans</name>
    <dbReference type="NCBI Taxonomy" id="906888"/>
    <lineage>
        <taxon>Bacteria</taxon>
        <taxon>Pseudomonadati</taxon>
        <taxon>Bacteroidota</taxon>
        <taxon>Flavobacteriia</taxon>
        <taxon>Flavobacteriales</taxon>
        <taxon>Flavobacteriaceae</taxon>
        <taxon>Nonlabens</taxon>
    </lineage>
</organism>
<evidence type="ECO:0008006" key="4">
    <source>
        <dbReference type="Google" id="ProtNLM"/>
    </source>
</evidence>
<protein>
    <recommendedName>
        <fullName evidence="4">DUF2721 domain-containing protein</fullName>
    </recommendedName>
</protein>
<sequence>MEHWYLPITIIPGIGLLILSTSNLMVALSDELDKLITNCKDDNLISRKLRQLKLLNRAMIYFYIAVFLLLISGVIAGINQSYKIATYLGVCAIAVATFGLVSLIIYSTRSVNIHQNQFKNRSN</sequence>
<comment type="caution">
    <text evidence="2">The sequence shown here is derived from an EMBL/GenBank/DDBJ whole genome shotgun (WGS) entry which is preliminary data.</text>
</comment>
<feature type="transmembrane region" description="Helical" evidence="1">
    <location>
        <begin position="6"/>
        <end position="28"/>
    </location>
</feature>
<keyword evidence="1" id="KW-0812">Transmembrane</keyword>
<name>A0A090Q994_NONUL</name>
<accession>A0A090Q994</accession>
<evidence type="ECO:0000256" key="1">
    <source>
        <dbReference type="SAM" id="Phobius"/>
    </source>
</evidence>
<dbReference type="RefSeq" id="WP_042246560.1">
    <property type="nucleotide sequence ID" value="NZ_CP136694.1"/>
</dbReference>
<dbReference type="EMBL" id="BBMM01000002">
    <property type="protein sequence ID" value="GAK99654.1"/>
    <property type="molecule type" value="Genomic_DNA"/>
</dbReference>
<gene>
    <name evidence="2" type="ORF">JCM19314_3699</name>
</gene>
<keyword evidence="1" id="KW-1133">Transmembrane helix</keyword>
<dbReference type="GeneID" id="90596341"/>
<reference evidence="2 3" key="1">
    <citation type="journal article" date="2014" name="Genome Announc.">
        <title>Draft Genome Sequences of Marine Flavobacterium Nonlabens Strains NR17, NR24, NR27, NR32, NR33, and Ara13.</title>
        <authorList>
            <person name="Nakanishi M."/>
            <person name="Meirelles P."/>
            <person name="Suzuki R."/>
            <person name="Takatani N."/>
            <person name="Mino S."/>
            <person name="Suda W."/>
            <person name="Oshima K."/>
            <person name="Hattori M."/>
            <person name="Ohkuma M."/>
            <person name="Hosokawa M."/>
            <person name="Miyashita K."/>
            <person name="Thompson F.L."/>
            <person name="Niwa A."/>
            <person name="Sawabe T."/>
            <person name="Sawabe T."/>
        </authorList>
    </citation>
    <scope>NUCLEOTIDE SEQUENCE [LARGE SCALE GENOMIC DNA]</scope>
    <source>
        <strain evidence="3">JCM19314</strain>
    </source>
</reference>
<evidence type="ECO:0000313" key="3">
    <source>
        <dbReference type="Proteomes" id="UP000029226"/>
    </source>
</evidence>
<feature type="transmembrane region" description="Helical" evidence="1">
    <location>
        <begin position="58"/>
        <end position="78"/>
    </location>
</feature>
<proteinExistence type="predicted"/>
<dbReference type="Proteomes" id="UP000029226">
    <property type="component" value="Unassembled WGS sequence"/>
</dbReference>
<evidence type="ECO:0000313" key="2">
    <source>
        <dbReference type="EMBL" id="GAK99654.1"/>
    </source>
</evidence>
<dbReference type="AlphaFoldDB" id="A0A090Q994"/>
<keyword evidence="1" id="KW-0472">Membrane</keyword>
<feature type="transmembrane region" description="Helical" evidence="1">
    <location>
        <begin position="84"/>
        <end position="106"/>
    </location>
</feature>